<organism evidence="2 3">
    <name type="scientific">Paracoccus nototheniae</name>
    <dbReference type="NCBI Taxonomy" id="2489002"/>
    <lineage>
        <taxon>Bacteria</taxon>
        <taxon>Pseudomonadati</taxon>
        <taxon>Pseudomonadota</taxon>
        <taxon>Alphaproteobacteria</taxon>
        <taxon>Rhodobacterales</taxon>
        <taxon>Paracoccaceae</taxon>
        <taxon>Paracoccus</taxon>
    </lineage>
</organism>
<dbReference type="NCBIfam" id="TIGR01705">
    <property type="entry name" value="MTA_SAH-nuc-hyp"/>
    <property type="match status" value="1"/>
</dbReference>
<dbReference type="InterPro" id="IPR010050">
    <property type="entry name" value="MTA_SAH_nuc_hyp"/>
</dbReference>
<evidence type="ECO:0000313" key="3">
    <source>
        <dbReference type="Proteomes" id="UP001597302"/>
    </source>
</evidence>
<evidence type="ECO:0000313" key="2">
    <source>
        <dbReference type="EMBL" id="MFD1479784.1"/>
    </source>
</evidence>
<proteinExistence type="predicted"/>
<feature type="domain" description="Nucleoside phosphorylase" evidence="1">
    <location>
        <begin position="146"/>
        <end position="211"/>
    </location>
</feature>
<dbReference type="EC" id="3.2.2.9" evidence="2"/>
<comment type="caution">
    <text evidence="2">The sequence shown here is derived from an EMBL/GenBank/DDBJ whole genome shotgun (WGS) entry which is preliminary data.</text>
</comment>
<dbReference type="EC" id="3.2.2.16" evidence="2"/>
<name>A0ABW4DPW7_9RHOB</name>
<dbReference type="GO" id="GO:0008930">
    <property type="term" value="F:methylthioadenosine nucleosidase activity"/>
    <property type="evidence" value="ECO:0007669"/>
    <property type="project" value="UniProtKB-EC"/>
</dbReference>
<dbReference type="EMBL" id="JBHTOQ010000003">
    <property type="protein sequence ID" value="MFD1479784.1"/>
    <property type="molecule type" value="Genomic_DNA"/>
</dbReference>
<keyword evidence="2" id="KW-0378">Hydrolase</keyword>
<dbReference type="InterPro" id="IPR035994">
    <property type="entry name" value="Nucleoside_phosphorylase_sf"/>
</dbReference>
<dbReference type="RefSeq" id="WP_242679761.1">
    <property type="nucleotide sequence ID" value="NZ_CBCSAJ010000081.1"/>
</dbReference>
<reference evidence="3" key="1">
    <citation type="journal article" date="2019" name="Int. J. Syst. Evol. Microbiol.">
        <title>The Global Catalogue of Microorganisms (GCM) 10K type strain sequencing project: providing services to taxonomists for standard genome sequencing and annotation.</title>
        <authorList>
            <consortium name="The Broad Institute Genomics Platform"/>
            <consortium name="The Broad Institute Genome Sequencing Center for Infectious Disease"/>
            <person name="Wu L."/>
            <person name="Ma J."/>
        </authorList>
    </citation>
    <scope>NUCLEOTIDE SEQUENCE [LARGE SCALE GENOMIC DNA]</scope>
    <source>
        <strain evidence="3">CCM 8875</strain>
    </source>
</reference>
<dbReference type="Pfam" id="PF01048">
    <property type="entry name" value="PNP_UDP_1"/>
    <property type="match status" value="1"/>
</dbReference>
<gene>
    <name evidence="2" type="ORF">ACFQ5P_00610</name>
</gene>
<sequence>MPSPMPATPMPTPSAPDMLAGLPILFVMAAKAEYGPALQARIHPLMTGVGPVEAAVQLTAALAGMATLPQLVVSLGSAGSARLAQAQVYQAGAVAFRDMDASALGFARGCTPFLDLPRVIDLPHRIPGLPVASLSTGAAVISGPAYDAIDEDMVDMETFAHLRAAQRFGLPLIGLRGISDGAEDLRGMDDWTRYLQVIDTRLAEAIDLLEAALQRRDPALGLWP</sequence>
<dbReference type="InterPro" id="IPR000845">
    <property type="entry name" value="Nucleoside_phosphorylase_d"/>
</dbReference>
<accession>A0ABW4DPW7</accession>
<dbReference type="Proteomes" id="UP001597302">
    <property type="component" value="Unassembled WGS sequence"/>
</dbReference>
<dbReference type="GO" id="GO:0008782">
    <property type="term" value="F:adenosylhomocysteine nucleosidase activity"/>
    <property type="evidence" value="ECO:0007669"/>
    <property type="project" value="UniProtKB-EC"/>
</dbReference>
<dbReference type="SUPFAM" id="SSF53167">
    <property type="entry name" value="Purine and uridine phosphorylases"/>
    <property type="match status" value="1"/>
</dbReference>
<dbReference type="Gene3D" id="3.40.50.1580">
    <property type="entry name" value="Nucleoside phosphorylase domain"/>
    <property type="match status" value="1"/>
</dbReference>
<protein>
    <submittedName>
        <fullName evidence="2">5'-methylthioadenosine/S-adenosylhomocysteine nucleosidase</fullName>
        <ecNumber evidence="2">3.2.2.16</ecNumber>
        <ecNumber evidence="2">3.2.2.9</ecNumber>
    </submittedName>
</protein>
<keyword evidence="2" id="KW-0326">Glycosidase</keyword>
<keyword evidence="3" id="KW-1185">Reference proteome</keyword>
<evidence type="ECO:0000259" key="1">
    <source>
        <dbReference type="Pfam" id="PF01048"/>
    </source>
</evidence>